<dbReference type="GO" id="GO:0032259">
    <property type="term" value="P:methylation"/>
    <property type="evidence" value="ECO:0007669"/>
    <property type="project" value="UniProtKB-KW"/>
</dbReference>
<dbReference type="AlphaFoldDB" id="A0A235EYZ7"/>
<evidence type="ECO:0000313" key="9">
    <source>
        <dbReference type="EMBL" id="OYD53645.1"/>
    </source>
</evidence>
<feature type="active site" evidence="6">
    <location>
        <position position="80"/>
    </location>
</feature>
<evidence type="ECO:0000256" key="4">
    <source>
        <dbReference type="ARBA" id="ARBA00022747"/>
    </source>
</evidence>
<evidence type="ECO:0000256" key="7">
    <source>
        <dbReference type="RuleBase" id="RU000416"/>
    </source>
</evidence>
<dbReference type="GO" id="GO:0003677">
    <property type="term" value="F:DNA binding"/>
    <property type="evidence" value="ECO:0007669"/>
    <property type="project" value="TreeGrafter"/>
</dbReference>
<dbReference type="EC" id="2.1.1.37" evidence="8"/>
<organism evidence="9 10">
    <name type="scientific">Thauera propionica</name>
    <dbReference type="NCBI Taxonomy" id="2019431"/>
    <lineage>
        <taxon>Bacteria</taxon>
        <taxon>Pseudomonadati</taxon>
        <taxon>Pseudomonadota</taxon>
        <taxon>Betaproteobacteria</taxon>
        <taxon>Rhodocyclales</taxon>
        <taxon>Zoogloeaceae</taxon>
        <taxon>Thauera</taxon>
    </lineage>
</organism>
<dbReference type="GO" id="GO:0003886">
    <property type="term" value="F:DNA (cytosine-5-)-methyltransferase activity"/>
    <property type="evidence" value="ECO:0007669"/>
    <property type="project" value="UniProtKB-EC"/>
</dbReference>
<dbReference type="OrthoDB" id="9813719at2"/>
<dbReference type="RefSeq" id="WP_094268689.1">
    <property type="nucleotide sequence ID" value="NZ_NOIH01000013.1"/>
</dbReference>
<dbReference type="SUPFAM" id="SSF53335">
    <property type="entry name" value="S-adenosyl-L-methionine-dependent methyltransferases"/>
    <property type="match status" value="1"/>
</dbReference>
<keyword evidence="3 6" id="KW-0949">S-adenosyl-L-methionine</keyword>
<dbReference type="InterPro" id="IPR029063">
    <property type="entry name" value="SAM-dependent_MTases_sf"/>
</dbReference>
<dbReference type="Gene3D" id="3.40.50.150">
    <property type="entry name" value="Vaccinia Virus protein VP39"/>
    <property type="match status" value="1"/>
</dbReference>
<dbReference type="InterPro" id="IPR050390">
    <property type="entry name" value="C5-Methyltransferase"/>
</dbReference>
<reference evidence="9 10" key="1">
    <citation type="submission" date="2017-07" db="EMBL/GenBank/DDBJ databases">
        <title>Thauera sp. KNDSS-Mac4 genome sequence and assembly.</title>
        <authorList>
            <person name="Mayilraj S."/>
        </authorList>
    </citation>
    <scope>NUCLEOTIDE SEQUENCE [LARGE SCALE GENOMIC DNA]</scope>
    <source>
        <strain evidence="9 10">KNDSS-Mac4</strain>
    </source>
</reference>
<dbReference type="PROSITE" id="PS00094">
    <property type="entry name" value="C5_MTASE_1"/>
    <property type="match status" value="1"/>
</dbReference>
<keyword evidence="4" id="KW-0680">Restriction system</keyword>
<evidence type="ECO:0000256" key="6">
    <source>
        <dbReference type="PROSITE-ProRule" id="PRU01016"/>
    </source>
</evidence>
<dbReference type="EMBL" id="NOIH01000013">
    <property type="protein sequence ID" value="OYD53645.1"/>
    <property type="molecule type" value="Genomic_DNA"/>
</dbReference>
<dbReference type="InterPro" id="IPR001525">
    <property type="entry name" value="C5_MeTfrase"/>
</dbReference>
<evidence type="ECO:0000256" key="1">
    <source>
        <dbReference type="ARBA" id="ARBA00022603"/>
    </source>
</evidence>
<dbReference type="GO" id="GO:0044027">
    <property type="term" value="P:negative regulation of gene expression via chromosomal CpG island methylation"/>
    <property type="evidence" value="ECO:0007669"/>
    <property type="project" value="TreeGrafter"/>
</dbReference>
<dbReference type="NCBIfam" id="TIGR00675">
    <property type="entry name" value="dcm"/>
    <property type="match status" value="1"/>
</dbReference>
<evidence type="ECO:0000256" key="2">
    <source>
        <dbReference type="ARBA" id="ARBA00022679"/>
    </source>
</evidence>
<keyword evidence="2 6" id="KW-0808">Transferase</keyword>
<dbReference type="PRINTS" id="PR00105">
    <property type="entry name" value="C5METTRFRASE"/>
</dbReference>
<dbReference type="InterPro" id="IPR018117">
    <property type="entry name" value="C5_DNA_meth_AS"/>
</dbReference>
<sequence>MSVKVLDTFAGAGGFSLGFQLAGAEVVGAIEYDSWACETFQFNHPEAVVLQGDITKISDEEILQRFSGLKPDVVLGGPPCQGFSICNKNNGDPKDPRNSLFEEFIRVGRLLSPRVMIMENVPNLIKARTESKERVIDIICMELQKLGYQVEYRILEATHYGVPQIRRRLVVVASREKLNDPFPAQTHTTSENPDLLELGLKRCPTLWEAISDLPDIEAREGEEESDYTKAPDNDFQRYLRGESKRLFNHKAMNHSKRLVERFASMRWGDSTSDVPDHLRPLKRNSTEFSEKAYDQNNRRMHPERPCHTIAASFYANFVHPYKNRNFTAREGARIQTFPDWYVFKGKPTVVSHKLLQREGRHEEKHLCQYNQIGNAVPPLLGKAIAENLIKQLQG</sequence>
<comment type="caution">
    <text evidence="9">The sequence shown here is derived from an EMBL/GenBank/DDBJ whole genome shotgun (WGS) entry which is preliminary data.</text>
</comment>
<proteinExistence type="inferred from homology"/>
<dbReference type="PANTHER" id="PTHR10629">
    <property type="entry name" value="CYTOSINE-SPECIFIC METHYLTRANSFERASE"/>
    <property type="match status" value="1"/>
</dbReference>
<evidence type="ECO:0000313" key="10">
    <source>
        <dbReference type="Proteomes" id="UP000215181"/>
    </source>
</evidence>
<dbReference type="GO" id="GO:0009307">
    <property type="term" value="P:DNA restriction-modification system"/>
    <property type="evidence" value="ECO:0007669"/>
    <property type="project" value="UniProtKB-KW"/>
</dbReference>
<protein>
    <recommendedName>
        <fullName evidence="8">Cytosine-specific methyltransferase</fullName>
        <ecNumber evidence="8">2.1.1.37</ecNumber>
    </recommendedName>
</protein>
<evidence type="ECO:0000256" key="8">
    <source>
        <dbReference type="RuleBase" id="RU000417"/>
    </source>
</evidence>
<gene>
    <name evidence="9" type="ORF">CGK74_11900</name>
</gene>
<keyword evidence="1 6" id="KW-0489">Methyltransferase</keyword>
<dbReference type="Pfam" id="PF00145">
    <property type="entry name" value="DNA_methylase"/>
    <property type="match status" value="1"/>
</dbReference>
<comment type="similarity">
    <text evidence="6 7">Belongs to the class I-like SAM-binding methyltransferase superfamily. C5-methyltransferase family.</text>
</comment>
<name>A0A235EYZ7_9RHOO</name>
<accession>A0A235EYZ7</accession>
<evidence type="ECO:0000256" key="3">
    <source>
        <dbReference type="ARBA" id="ARBA00022691"/>
    </source>
</evidence>
<keyword evidence="10" id="KW-1185">Reference proteome</keyword>
<dbReference type="PROSITE" id="PS51679">
    <property type="entry name" value="SAM_MT_C5"/>
    <property type="match status" value="1"/>
</dbReference>
<comment type="catalytic activity">
    <reaction evidence="5 8">
        <text>a 2'-deoxycytidine in DNA + S-adenosyl-L-methionine = a 5-methyl-2'-deoxycytidine in DNA + S-adenosyl-L-homocysteine + H(+)</text>
        <dbReference type="Rhea" id="RHEA:13681"/>
        <dbReference type="Rhea" id="RHEA-COMP:11369"/>
        <dbReference type="Rhea" id="RHEA-COMP:11370"/>
        <dbReference type="ChEBI" id="CHEBI:15378"/>
        <dbReference type="ChEBI" id="CHEBI:57856"/>
        <dbReference type="ChEBI" id="CHEBI:59789"/>
        <dbReference type="ChEBI" id="CHEBI:85452"/>
        <dbReference type="ChEBI" id="CHEBI:85454"/>
        <dbReference type="EC" id="2.1.1.37"/>
    </reaction>
</comment>
<dbReference type="Gene3D" id="3.90.120.10">
    <property type="entry name" value="DNA Methylase, subunit A, domain 2"/>
    <property type="match status" value="1"/>
</dbReference>
<dbReference type="Proteomes" id="UP000215181">
    <property type="component" value="Unassembled WGS sequence"/>
</dbReference>
<dbReference type="PANTHER" id="PTHR10629:SF52">
    <property type="entry name" value="DNA (CYTOSINE-5)-METHYLTRANSFERASE 1"/>
    <property type="match status" value="1"/>
</dbReference>
<evidence type="ECO:0000256" key="5">
    <source>
        <dbReference type="ARBA" id="ARBA00047422"/>
    </source>
</evidence>